<name>A8GIK7_SERP5</name>
<protein>
    <submittedName>
        <fullName evidence="1">Uncharacterized protein</fullName>
    </submittedName>
</protein>
<accession>A8GIK7</accession>
<proteinExistence type="predicted"/>
<dbReference type="KEGG" id="spe:Spro_3851"/>
<gene>
    <name evidence="1" type="ordered locus">Spro_3851</name>
</gene>
<reference evidence="1" key="1">
    <citation type="submission" date="2007-09" db="EMBL/GenBank/DDBJ databases">
        <title>Complete sequence of chromosome of Serratia proteamaculans 568.</title>
        <authorList>
            <consortium name="US DOE Joint Genome Institute"/>
            <person name="Copeland A."/>
            <person name="Lucas S."/>
            <person name="Lapidus A."/>
            <person name="Barry K."/>
            <person name="Glavina del Rio T."/>
            <person name="Dalin E."/>
            <person name="Tice H."/>
            <person name="Pitluck S."/>
            <person name="Chain P."/>
            <person name="Malfatti S."/>
            <person name="Shin M."/>
            <person name="Vergez L."/>
            <person name="Schmutz J."/>
            <person name="Larimer F."/>
            <person name="Land M."/>
            <person name="Hauser L."/>
            <person name="Kyrpides N."/>
            <person name="Kim E."/>
            <person name="Taghavi S."/>
            <person name="Newman L."/>
            <person name="Vangronsveld J."/>
            <person name="van der Lelie D."/>
            <person name="Richardson P."/>
        </authorList>
    </citation>
    <scope>NUCLEOTIDE SEQUENCE [LARGE SCALE GENOMIC DNA]</scope>
    <source>
        <strain evidence="1">568</strain>
    </source>
</reference>
<evidence type="ECO:0000313" key="1">
    <source>
        <dbReference type="EMBL" id="ABV42947.1"/>
    </source>
</evidence>
<dbReference type="EMBL" id="CP000826">
    <property type="protein sequence ID" value="ABV42947.1"/>
    <property type="molecule type" value="Genomic_DNA"/>
</dbReference>
<sequence>MRIYRLRGVLAGRCRRDLLAAYLGNKSMDKKRVKKKGGARDDSPVKIPPLWQLTQQQRDFINDLWQDDATEPVPKPATRPGVNE</sequence>
<organism evidence="1">
    <name type="scientific">Serratia proteamaculans (strain 568)</name>
    <dbReference type="NCBI Taxonomy" id="399741"/>
    <lineage>
        <taxon>Bacteria</taxon>
        <taxon>Pseudomonadati</taxon>
        <taxon>Pseudomonadota</taxon>
        <taxon>Gammaproteobacteria</taxon>
        <taxon>Enterobacterales</taxon>
        <taxon>Yersiniaceae</taxon>
        <taxon>Serratia</taxon>
    </lineage>
</organism>
<dbReference type="AlphaFoldDB" id="A8GIK7"/>
<dbReference type="HOGENOM" id="CLU_193047_0_0_6"/>